<accession>A0A413XD17</accession>
<dbReference type="EMBL" id="BQNJ01000002">
    <property type="protein sequence ID" value="GKH04329.1"/>
    <property type="molecule type" value="Genomic_DNA"/>
</dbReference>
<organism evidence="8 9">
    <name type="scientific">Hungatella hathewayi</name>
    <dbReference type="NCBI Taxonomy" id="154046"/>
    <lineage>
        <taxon>Bacteria</taxon>
        <taxon>Bacillati</taxon>
        <taxon>Bacillota</taxon>
        <taxon>Clostridia</taxon>
        <taxon>Lachnospirales</taxon>
        <taxon>Lachnospiraceae</taxon>
        <taxon>Hungatella</taxon>
    </lineage>
</organism>
<dbReference type="Gene3D" id="3.30.565.10">
    <property type="entry name" value="Histidine kinase-like ATPase, C-terminal domain"/>
    <property type="match status" value="1"/>
</dbReference>
<dbReference type="GO" id="GO:0004721">
    <property type="term" value="F:phosphoprotein phosphatase activity"/>
    <property type="evidence" value="ECO:0007669"/>
    <property type="project" value="TreeGrafter"/>
</dbReference>
<dbReference type="PROSITE" id="PS50109">
    <property type="entry name" value="HIS_KIN"/>
    <property type="match status" value="1"/>
</dbReference>
<dbReference type="GO" id="GO:0005886">
    <property type="term" value="C:plasma membrane"/>
    <property type="evidence" value="ECO:0007669"/>
    <property type="project" value="TreeGrafter"/>
</dbReference>
<evidence type="ECO:0000313" key="8">
    <source>
        <dbReference type="EMBL" id="GKH04329.1"/>
    </source>
</evidence>
<dbReference type="GO" id="GO:0000155">
    <property type="term" value="F:phosphorelay sensor kinase activity"/>
    <property type="evidence" value="ECO:0007669"/>
    <property type="project" value="InterPro"/>
</dbReference>
<dbReference type="Pfam" id="PF02518">
    <property type="entry name" value="HATPase_c"/>
    <property type="match status" value="1"/>
</dbReference>
<name>A0A413XD17_9FIRM</name>
<dbReference type="SUPFAM" id="SSF47384">
    <property type="entry name" value="Homodimeric domain of signal transducing histidine kinase"/>
    <property type="match status" value="1"/>
</dbReference>
<evidence type="ECO:0000256" key="1">
    <source>
        <dbReference type="ARBA" id="ARBA00000085"/>
    </source>
</evidence>
<evidence type="ECO:0000256" key="4">
    <source>
        <dbReference type="ARBA" id="ARBA00022553"/>
    </source>
</evidence>
<dbReference type="CDD" id="cd00082">
    <property type="entry name" value="HisKA"/>
    <property type="match status" value="1"/>
</dbReference>
<evidence type="ECO:0000256" key="5">
    <source>
        <dbReference type="ARBA" id="ARBA00022679"/>
    </source>
</evidence>
<dbReference type="SMART" id="SM00387">
    <property type="entry name" value="HATPase_c"/>
    <property type="match status" value="1"/>
</dbReference>
<gene>
    <name evidence="8" type="ORF">CE91St55_63100</name>
</gene>
<dbReference type="CDD" id="cd00075">
    <property type="entry name" value="HATPase"/>
    <property type="match status" value="1"/>
</dbReference>
<comment type="catalytic activity">
    <reaction evidence="1">
        <text>ATP + protein L-histidine = ADP + protein N-phospho-L-histidine.</text>
        <dbReference type="EC" id="2.7.13.3"/>
    </reaction>
</comment>
<dbReference type="InterPro" id="IPR036890">
    <property type="entry name" value="HATPase_C_sf"/>
</dbReference>
<keyword evidence="5" id="KW-0808">Transferase</keyword>
<proteinExistence type="predicted"/>
<evidence type="ECO:0000256" key="2">
    <source>
        <dbReference type="ARBA" id="ARBA00004370"/>
    </source>
</evidence>
<dbReference type="RefSeq" id="WP_118076800.1">
    <property type="nucleotide sequence ID" value="NZ_BQNJ01000002.1"/>
</dbReference>
<evidence type="ECO:0000256" key="6">
    <source>
        <dbReference type="ARBA" id="ARBA00022777"/>
    </source>
</evidence>
<protein>
    <recommendedName>
        <fullName evidence="3">histidine kinase</fullName>
        <ecNumber evidence="3">2.7.13.3</ecNumber>
    </recommendedName>
</protein>
<keyword evidence="4" id="KW-0597">Phosphoprotein</keyword>
<dbReference type="Proteomes" id="UP001055091">
    <property type="component" value="Unassembled WGS sequence"/>
</dbReference>
<keyword evidence="6 8" id="KW-0418">Kinase</keyword>
<dbReference type="EC" id="2.7.13.3" evidence="3"/>
<dbReference type="Gene3D" id="1.10.287.130">
    <property type="match status" value="1"/>
</dbReference>
<reference evidence="8" key="1">
    <citation type="submission" date="2022-01" db="EMBL/GenBank/DDBJ databases">
        <title>Novel bile acid biosynthetic pathways are enriched in the microbiome of centenarians.</title>
        <authorList>
            <person name="Sato Y."/>
            <person name="Atarashi K."/>
            <person name="Plichta R.D."/>
            <person name="Arai Y."/>
            <person name="Sasajima S."/>
            <person name="Kearney M.S."/>
            <person name="Suda W."/>
            <person name="Takeshita K."/>
            <person name="Sasaki T."/>
            <person name="Okamoto S."/>
            <person name="Skelly N.A."/>
            <person name="Okamura Y."/>
            <person name="Vlamakis H."/>
            <person name="Li Y."/>
            <person name="Tanoue T."/>
            <person name="Takei H."/>
            <person name="Nittono H."/>
            <person name="Narushima S."/>
            <person name="Irie J."/>
            <person name="Itoh H."/>
            <person name="Moriya K."/>
            <person name="Sugiura Y."/>
            <person name="Suematsu M."/>
            <person name="Moritoki N."/>
            <person name="Shibata S."/>
            <person name="Littman R.D."/>
            <person name="Fischbach A.M."/>
            <person name="Uwamino Y."/>
            <person name="Inoue T."/>
            <person name="Honda A."/>
            <person name="Hattori M."/>
            <person name="Murai T."/>
            <person name="Xavier J.R."/>
            <person name="Hirose N."/>
            <person name="Honda K."/>
        </authorList>
    </citation>
    <scope>NUCLEOTIDE SEQUENCE</scope>
    <source>
        <strain evidence="8">CE91-St55</strain>
    </source>
</reference>
<dbReference type="InterPro" id="IPR050351">
    <property type="entry name" value="BphY/WalK/GraS-like"/>
</dbReference>
<dbReference type="PRINTS" id="PR00344">
    <property type="entry name" value="BCTRLSENSOR"/>
</dbReference>
<evidence type="ECO:0000256" key="3">
    <source>
        <dbReference type="ARBA" id="ARBA00012438"/>
    </source>
</evidence>
<comment type="subcellular location">
    <subcellularLocation>
        <location evidence="2">Membrane</location>
    </subcellularLocation>
</comment>
<comment type="caution">
    <text evidence="8">The sequence shown here is derived from an EMBL/GenBank/DDBJ whole genome shotgun (WGS) entry which is preliminary data.</text>
</comment>
<dbReference type="SMART" id="SM00388">
    <property type="entry name" value="HisKA"/>
    <property type="match status" value="1"/>
</dbReference>
<dbReference type="InterPro" id="IPR004358">
    <property type="entry name" value="Sig_transdc_His_kin-like_C"/>
</dbReference>
<dbReference type="GO" id="GO:0016036">
    <property type="term" value="P:cellular response to phosphate starvation"/>
    <property type="evidence" value="ECO:0007669"/>
    <property type="project" value="TreeGrafter"/>
</dbReference>
<dbReference type="PANTHER" id="PTHR45453:SF1">
    <property type="entry name" value="PHOSPHATE REGULON SENSOR PROTEIN PHOR"/>
    <property type="match status" value="1"/>
</dbReference>
<keyword evidence="7" id="KW-0902">Two-component regulatory system</keyword>
<dbReference type="GeneID" id="93150606"/>
<dbReference type="Pfam" id="PF00512">
    <property type="entry name" value="HisKA"/>
    <property type="match status" value="1"/>
</dbReference>
<evidence type="ECO:0000313" key="9">
    <source>
        <dbReference type="Proteomes" id="UP001055091"/>
    </source>
</evidence>
<dbReference type="InterPro" id="IPR003661">
    <property type="entry name" value="HisK_dim/P_dom"/>
</dbReference>
<sequence>MNGKKNIVVTILLVVSVSLFSVMLSAVFLLKYYSRVQFQMLSGFCQMLAEERIADRDAFMGALKENREKIVLSDNGDFLESFGYRADDFAGRRWETGYLIAAAGLGTGLLIFMAAFLYWHKKEGEQISALTEYLEKVNTGRQGLLLAAREGEYSRLQDEIYKTVTTLYQTRDAALEAKNNYADNLYNIAHQLKTPITAISLSAQLIEEKSDLEYAGQIRKQVARLTHLEEALLLLSRIDTGTLTLEKVKLDVFTMLTLAADNLQELSVLSDVELDISDHGEAVITADMEWTMEAVMNLLKNCMEHSPAGARVHCSYEQNPLYVQIRIWDEGEGFEKKDIPHLFERFYRGENAVKGSIGIGLSISKAIIEMQNGVVHAGNLPEGGAFFEIRMYSH</sequence>
<dbReference type="SUPFAM" id="SSF55874">
    <property type="entry name" value="ATPase domain of HSP90 chaperone/DNA topoisomerase II/histidine kinase"/>
    <property type="match status" value="1"/>
</dbReference>
<dbReference type="PANTHER" id="PTHR45453">
    <property type="entry name" value="PHOSPHATE REGULON SENSOR PROTEIN PHOR"/>
    <property type="match status" value="1"/>
</dbReference>
<dbReference type="InterPro" id="IPR003594">
    <property type="entry name" value="HATPase_dom"/>
</dbReference>
<dbReference type="AlphaFoldDB" id="A0A413XD17"/>
<dbReference type="InterPro" id="IPR036097">
    <property type="entry name" value="HisK_dim/P_sf"/>
</dbReference>
<evidence type="ECO:0000256" key="7">
    <source>
        <dbReference type="ARBA" id="ARBA00023012"/>
    </source>
</evidence>
<dbReference type="InterPro" id="IPR005467">
    <property type="entry name" value="His_kinase_dom"/>
</dbReference>